<dbReference type="InterPro" id="IPR036249">
    <property type="entry name" value="Thioredoxin-like_sf"/>
</dbReference>
<feature type="domain" description="Thioredoxin" evidence="9">
    <location>
        <begin position="622"/>
        <end position="750"/>
    </location>
</feature>
<feature type="transmembrane region" description="Helical" evidence="7">
    <location>
        <begin position="433"/>
        <end position="453"/>
    </location>
</feature>
<evidence type="ECO:0000256" key="1">
    <source>
        <dbReference type="ARBA" id="ARBA00004651"/>
    </source>
</evidence>
<feature type="transmembrane region" description="Helical" evidence="7">
    <location>
        <begin position="394"/>
        <end position="413"/>
    </location>
</feature>
<dbReference type="InterPro" id="IPR003834">
    <property type="entry name" value="Cyt_c_assmbl_TM_dom"/>
</dbReference>
<dbReference type="AlphaFoldDB" id="E1X5J6"/>
<dbReference type="KEGG" id="bmx:BMS_2527"/>
<keyword evidence="8" id="KW-0732">Signal</keyword>
<dbReference type="EMBL" id="FQ312005">
    <property type="protein sequence ID" value="CBW27317.1"/>
    <property type="molecule type" value="Genomic_DNA"/>
</dbReference>
<feature type="transmembrane region" description="Helical" evidence="7">
    <location>
        <begin position="347"/>
        <end position="373"/>
    </location>
</feature>
<accession>E1X5J6</accession>
<organism evidence="10 11">
    <name type="scientific">Halobacteriovorax marinus (strain ATCC BAA-682 / DSM 15412 / SJ)</name>
    <name type="common">Bacteriovorax marinus</name>
    <dbReference type="NCBI Taxonomy" id="862908"/>
    <lineage>
        <taxon>Bacteria</taxon>
        <taxon>Pseudomonadati</taxon>
        <taxon>Bdellovibrionota</taxon>
        <taxon>Bacteriovoracia</taxon>
        <taxon>Bacteriovoracales</taxon>
        <taxon>Halobacteriovoraceae</taxon>
        <taxon>Halobacteriovorax</taxon>
    </lineage>
</organism>
<proteinExistence type="predicted"/>
<dbReference type="OrthoDB" id="5287595at2"/>
<evidence type="ECO:0000313" key="10">
    <source>
        <dbReference type="EMBL" id="CBW27317.1"/>
    </source>
</evidence>
<dbReference type="RefSeq" id="WP_014245093.1">
    <property type="nucleotide sequence ID" value="NC_016620.1"/>
</dbReference>
<protein>
    <submittedName>
        <fullName evidence="10">Thiol:disulfide interchange protein</fullName>
    </submittedName>
</protein>
<keyword evidence="6 7" id="KW-0472">Membrane</keyword>
<keyword evidence="2" id="KW-1003">Cell membrane</keyword>
<dbReference type="HOGENOM" id="CLU_014657_1_1_7"/>
<feature type="transmembrane region" description="Helical" evidence="7">
    <location>
        <begin position="548"/>
        <end position="568"/>
    </location>
</feature>
<feature type="transmembrane region" description="Helical" evidence="7">
    <location>
        <begin position="474"/>
        <end position="499"/>
    </location>
</feature>
<evidence type="ECO:0000256" key="7">
    <source>
        <dbReference type="SAM" id="Phobius"/>
    </source>
</evidence>
<keyword evidence="11" id="KW-1185">Reference proteome</keyword>
<dbReference type="PATRIC" id="fig|862908.3.peg.2412"/>
<feature type="signal peptide" evidence="8">
    <location>
        <begin position="1"/>
        <end position="24"/>
    </location>
</feature>
<feature type="transmembrane region" description="Helical" evidence="7">
    <location>
        <begin position="599"/>
        <end position="618"/>
    </location>
</feature>
<evidence type="ECO:0000313" key="11">
    <source>
        <dbReference type="Proteomes" id="UP000008963"/>
    </source>
</evidence>
<dbReference type="InterPro" id="IPR013766">
    <property type="entry name" value="Thioredoxin_domain"/>
</dbReference>
<evidence type="ECO:0000256" key="3">
    <source>
        <dbReference type="ARBA" id="ARBA00022692"/>
    </source>
</evidence>
<feature type="transmembrane region" description="Helical" evidence="7">
    <location>
        <begin position="574"/>
        <end position="592"/>
    </location>
</feature>
<gene>
    <name evidence="10" type="primary">dsbD</name>
    <name evidence="10" type="ordered locus">BMS_2527</name>
</gene>
<dbReference type="SUPFAM" id="SSF52833">
    <property type="entry name" value="Thioredoxin-like"/>
    <property type="match status" value="1"/>
</dbReference>
<dbReference type="Pfam" id="PF13899">
    <property type="entry name" value="Thioredoxin_7"/>
    <property type="match status" value="1"/>
</dbReference>
<dbReference type="GO" id="GO:0005886">
    <property type="term" value="C:plasma membrane"/>
    <property type="evidence" value="ECO:0007669"/>
    <property type="project" value="UniProtKB-SubCell"/>
</dbReference>
<name>E1X5J6_HALMS</name>
<dbReference type="Proteomes" id="UP000008963">
    <property type="component" value="Chromosome"/>
</dbReference>
<dbReference type="PROSITE" id="PS51352">
    <property type="entry name" value="THIOREDOXIN_2"/>
    <property type="match status" value="1"/>
</dbReference>
<dbReference type="InterPro" id="IPR028250">
    <property type="entry name" value="DsbDN"/>
</dbReference>
<dbReference type="STRING" id="862908.BMS_2527"/>
<evidence type="ECO:0000259" key="9">
    <source>
        <dbReference type="PROSITE" id="PS51352"/>
    </source>
</evidence>
<keyword evidence="3 7" id="KW-0812">Transmembrane</keyword>
<dbReference type="Pfam" id="PF02683">
    <property type="entry name" value="DsbD_TM"/>
    <property type="match status" value="1"/>
</dbReference>
<feature type="transmembrane region" description="Helical" evidence="7">
    <location>
        <begin position="505"/>
        <end position="528"/>
    </location>
</feature>
<evidence type="ECO:0000256" key="2">
    <source>
        <dbReference type="ARBA" id="ARBA00022475"/>
    </source>
</evidence>
<evidence type="ECO:0000256" key="5">
    <source>
        <dbReference type="ARBA" id="ARBA00022989"/>
    </source>
</evidence>
<dbReference type="PANTHER" id="PTHR32234:SF3">
    <property type="entry name" value="SUPPRESSION OF COPPER SENSITIVITY PROTEIN"/>
    <property type="match status" value="1"/>
</dbReference>
<dbReference type="GO" id="GO:0017004">
    <property type="term" value="P:cytochrome complex assembly"/>
    <property type="evidence" value="ECO:0007669"/>
    <property type="project" value="UniProtKB-KW"/>
</dbReference>
<dbReference type="Gene3D" id="3.40.30.10">
    <property type="entry name" value="Glutaredoxin"/>
    <property type="match status" value="1"/>
</dbReference>
<sequence length="750" mass="84828">MGTSKLQLIVALLLTLTFSTWVSASGGEEDKIPDIPVKFAISTLKVEDNYYLALNYENFPHWHTYWKNPGDAGLPLKFDFQIDNKKESLTELEWPTPKKYIEEGDMLAFGYEKQYSIFFKLPKNFSNSTFKIDSNWLVCKHICIPGKAHVEGSFNDFKVNLSTPASFEVSEDQLKERFEKLPRENSNAPHLDLVLAKDGKEDNKLVLYYNLSSLENKEIDIAKNILTPFPHEPFNFIREKVFKDKKGNYYAKYNIEWDGEYMEPEIPLPKDGKFKTPYELRFLFANPTSGQTEIIKHSFHSFSLTASENFNKFTELLTPVETNLRNNLKDSSPTTLDTTKASANESIFFYLLLAFVGGLILNFMPCVLPVISIKLFGLIQHRSESKSRILKHNLSYTLGILTTFVMLTVAIIALKSAGEQVGWGFQLQSPVFVLAMIVVLFVFALNLFGLFEFRTPGGSKLGGLETNESFFGDFSSGVLATILSTPCSAPFLGTALTFAFTSSNFTILAIFLFVGLGLAFPFLITGFFPATISFLPKPGMWMENLKKFLGLTLLLTIIWLIDVFSSLTDHMAGVMIKLNTALLLCFFAFYLAKKITKSKLWIAVFHILYIALFANILMTPKSDISNKSQSALLQEKNAKGLQWEKWSEDKMKQYAGEGKKVFIDFTAKWCFTCKVNERLVIETSAFKKLVDEKNVQLLLADWTKRDEVIGSWLKKNGYVGVPAYFVINSKGELIDLGETISISEISESLN</sequence>
<evidence type="ECO:0000256" key="4">
    <source>
        <dbReference type="ARBA" id="ARBA00022748"/>
    </source>
</evidence>
<dbReference type="Pfam" id="PF11412">
    <property type="entry name" value="DsbD_N"/>
    <property type="match status" value="1"/>
</dbReference>
<dbReference type="GO" id="GO:0015035">
    <property type="term" value="F:protein-disulfide reductase activity"/>
    <property type="evidence" value="ECO:0007669"/>
    <property type="project" value="TreeGrafter"/>
</dbReference>
<dbReference type="eggNOG" id="COG4233">
    <property type="taxonomic scope" value="Bacteria"/>
</dbReference>
<comment type="subcellular location">
    <subcellularLocation>
        <location evidence="1">Cell membrane</location>
        <topology evidence="1">Multi-pass membrane protein</topology>
    </subcellularLocation>
</comment>
<dbReference type="PANTHER" id="PTHR32234">
    <property type="entry name" value="THIOL:DISULFIDE INTERCHANGE PROTEIN DSBD"/>
    <property type="match status" value="1"/>
</dbReference>
<feature type="chain" id="PRO_5003154582" evidence="8">
    <location>
        <begin position="25"/>
        <end position="750"/>
    </location>
</feature>
<dbReference type="GO" id="GO:0045454">
    <property type="term" value="P:cell redox homeostasis"/>
    <property type="evidence" value="ECO:0007669"/>
    <property type="project" value="TreeGrafter"/>
</dbReference>
<reference evidence="11" key="1">
    <citation type="journal article" date="2013" name="ISME J.">
        <title>A small predatory core genome in the divergent marine Bacteriovorax marinus SJ and the terrestrial Bdellovibrio bacteriovorus.</title>
        <authorList>
            <person name="Crossman L.C."/>
            <person name="Chen H."/>
            <person name="Cerdeno-Tarraga A.M."/>
            <person name="Brooks K."/>
            <person name="Quail M.A."/>
            <person name="Pineiro S.A."/>
            <person name="Hobley L."/>
            <person name="Sockett R.E."/>
            <person name="Bentley S.D."/>
            <person name="Parkhill J."/>
            <person name="Williams H.N."/>
            <person name="Stine O.C."/>
        </authorList>
    </citation>
    <scope>NUCLEOTIDE SEQUENCE [LARGE SCALE GENOMIC DNA]</scope>
    <source>
        <strain evidence="11">ATCC BAA-682 / DSM 15412 / SJ</strain>
    </source>
</reference>
<evidence type="ECO:0000256" key="8">
    <source>
        <dbReference type="SAM" id="SignalP"/>
    </source>
</evidence>
<keyword evidence="5 7" id="KW-1133">Transmembrane helix</keyword>
<evidence type="ECO:0000256" key="6">
    <source>
        <dbReference type="ARBA" id="ARBA00023136"/>
    </source>
</evidence>
<keyword evidence="4" id="KW-0201">Cytochrome c-type biogenesis</keyword>
<dbReference type="eggNOG" id="COG4232">
    <property type="taxonomic scope" value="Bacteria"/>
</dbReference>